<keyword evidence="2" id="KW-1185">Reference proteome</keyword>
<dbReference type="Proteomes" id="UP000317369">
    <property type="component" value="Chromosome"/>
</dbReference>
<evidence type="ECO:0000313" key="1">
    <source>
        <dbReference type="EMBL" id="QDU34207.1"/>
    </source>
</evidence>
<dbReference type="KEGG" id="pcor:KS4_22720"/>
<gene>
    <name evidence="1" type="ORF">KS4_22720</name>
</gene>
<dbReference type="OrthoDB" id="741857at2"/>
<accession>A0A517YVF9</accession>
<proteinExistence type="predicted"/>
<reference evidence="1 2" key="1">
    <citation type="submission" date="2019-02" db="EMBL/GenBank/DDBJ databases">
        <title>Deep-cultivation of Planctomycetes and their phenomic and genomic characterization uncovers novel biology.</title>
        <authorList>
            <person name="Wiegand S."/>
            <person name="Jogler M."/>
            <person name="Boedeker C."/>
            <person name="Pinto D."/>
            <person name="Vollmers J."/>
            <person name="Rivas-Marin E."/>
            <person name="Kohn T."/>
            <person name="Peeters S.H."/>
            <person name="Heuer A."/>
            <person name="Rast P."/>
            <person name="Oberbeckmann S."/>
            <person name="Bunk B."/>
            <person name="Jeske O."/>
            <person name="Meyerdierks A."/>
            <person name="Storesund J.E."/>
            <person name="Kallscheuer N."/>
            <person name="Luecker S."/>
            <person name="Lage O.M."/>
            <person name="Pohl T."/>
            <person name="Merkel B.J."/>
            <person name="Hornburger P."/>
            <person name="Mueller R.-W."/>
            <person name="Bruemmer F."/>
            <person name="Labrenz M."/>
            <person name="Spormann A.M."/>
            <person name="Op den Camp H."/>
            <person name="Overmann J."/>
            <person name="Amann R."/>
            <person name="Jetten M.S.M."/>
            <person name="Mascher T."/>
            <person name="Medema M.H."/>
            <person name="Devos D.P."/>
            <person name="Kaster A.-K."/>
            <person name="Ovreas L."/>
            <person name="Rohde M."/>
            <person name="Galperin M.Y."/>
            <person name="Jogler C."/>
        </authorList>
    </citation>
    <scope>NUCLEOTIDE SEQUENCE [LARGE SCALE GENOMIC DNA]</scope>
    <source>
        <strain evidence="1 2">KS4</strain>
    </source>
</reference>
<sequence length="338" mass="39752">MNVVVTWMYCSPPKEKINHAQMGADSDLAETQNYYWRCIFLMFESSWRLNGGDTRHILLVNKRPPDEIDGVDTRQLIEQYGVEVIDIPNITKAPEDYHTAWNIQFTLIDIMKWIGENTAAEDHVYLLDSDVVFNLPLNDEMAEVIDKKKAMIYTIDYELDHVVNGNTRRDLLAISKEMSGGYDRDEFRYAGGEIIGGLGKEYTRMAELSRKYYEECLERYANKQSKFLTEEHLFSYVYDLLGYEPYTANKFLKRIWTDRSLYTTITGDEHGLVFWHLPAEKKKGFYKLFQQYRLKDDGSYVLDTDQHGRFYGIDATLGTHLMVWPKRVARKMYYMLKK</sequence>
<dbReference type="AlphaFoldDB" id="A0A517YVF9"/>
<name>A0A517YVF9_9BACT</name>
<dbReference type="RefSeq" id="WP_145077863.1">
    <property type="nucleotide sequence ID" value="NZ_CP036425.1"/>
</dbReference>
<dbReference type="EMBL" id="CP036425">
    <property type="protein sequence ID" value="QDU34207.1"/>
    <property type="molecule type" value="Genomic_DNA"/>
</dbReference>
<organism evidence="1 2">
    <name type="scientific">Poriferisphaera corsica</name>
    <dbReference type="NCBI Taxonomy" id="2528020"/>
    <lineage>
        <taxon>Bacteria</taxon>
        <taxon>Pseudomonadati</taxon>
        <taxon>Planctomycetota</taxon>
        <taxon>Phycisphaerae</taxon>
        <taxon>Phycisphaerales</taxon>
        <taxon>Phycisphaeraceae</taxon>
        <taxon>Poriferisphaera</taxon>
    </lineage>
</organism>
<evidence type="ECO:0000313" key="2">
    <source>
        <dbReference type="Proteomes" id="UP000317369"/>
    </source>
</evidence>
<protein>
    <submittedName>
        <fullName evidence="1">Uncharacterized protein</fullName>
    </submittedName>
</protein>